<evidence type="ECO:0000259" key="9">
    <source>
        <dbReference type="Pfam" id="PF13649"/>
    </source>
</evidence>
<comment type="catalytic activity">
    <reaction evidence="5">
        <text>L-arginyl-[protein] + 2 S-adenosyl-L-methionine = N(omega),N(omega)-dimethyl-L-arginyl-[protein] + 2 S-adenosyl-L-homocysteine + 2 H(+)</text>
        <dbReference type="Rhea" id="RHEA:48096"/>
        <dbReference type="Rhea" id="RHEA-COMP:10532"/>
        <dbReference type="Rhea" id="RHEA-COMP:11991"/>
        <dbReference type="ChEBI" id="CHEBI:15378"/>
        <dbReference type="ChEBI" id="CHEBI:29965"/>
        <dbReference type="ChEBI" id="CHEBI:57856"/>
        <dbReference type="ChEBI" id="CHEBI:59789"/>
        <dbReference type="ChEBI" id="CHEBI:61897"/>
        <dbReference type="EC" id="2.1.1.319"/>
    </reaction>
    <physiologicalReaction direction="left-to-right" evidence="5">
        <dbReference type="Rhea" id="RHEA:48097"/>
    </physiologicalReaction>
</comment>
<feature type="domain" description="Methyltransferase" evidence="9">
    <location>
        <begin position="127"/>
        <end position="224"/>
    </location>
</feature>
<feature type="compositionally biased region" description="Low complexity" evidence="8">
    <location>
        <begin position="24"/>
        <end position="39"/>
    </location>
</feature>
<dbReference type="CDD" id="cd02440">
    <property type="entry name" value="AdoMet_MTases"/>
    <property type="match status" value="1"/>
</dbReference>
<dbReference type="GO" id="GO:0035241">
    <property type="term" value="F:protein-arginine omega-N monomethyltransferase activity"/>
    <property type="evidence" value="ECO:0007669"/>
    <property type="project" value="TreeGrafter"/>
</dbReference>
<dbReference type="InterPro" id="IPR041698">
    <property type="entry name" value="Methyltransf_25"/>
</dbReference>
<keyword evidence="4 7" id="KW-0949">S-adenosyl-L-methionine</keyword>
<name>A0A8C8I3K2_ONCTS</name>
<evidence type="ECO:0000256" key="1">
    <source>
        <dbReference type="ARBA" id="ARBA00011925"/>
    </source>
</evidence>
<dbReference type="GO" id="GO:0035242">
    <property type="term" value="F:protein-arginine omega-N asymmetric methyltransferase activity"/>
    <property type="evidence" value="ECO:0007669"/>
    <property type="project" value="UniProtKB-EC"/>
</dbReference>
<dbReference type="GO" id="GO:0032259">
    <property type="term" value="P:methylation"/>
    <property type="evidence" value="ECO:0007669"/>
    <property type="project" value="UniProtKB-KW"/>
</dbReference>
<reference evidence="11" key="2">
    <citation type="submission" date="2025-09" db="UniProtKB">
        <authorList>
            <consortium name="Ensembl"/>
        </authorList>
    </citation>
    <scope>IDENTIFICATION</scope>
</reference>
<dbReference type="AlphaFoldDB" id="A0A8C8I3K2"/>
<evidence type="ECO:0000256" key="3">
    <source>
        <dbReference type="ARBA" id="ARBA00022679"/>
    </source>
</evidence>
<feature type="region of interest" description="Disordered" evidence="8">
    <location>
        <begin position="16"/>
        <end position="44"/>
    </location>
</feature>
<dbReference type="Proteomes" id="UP000694402">
    <property type="component" value="Unassembled WGS sequence"/>
</dbReference>
<keyword evidence="2 7" id="KW-0489">Methyltransferase</keyword>
<dbReference type="PANTHER" id="PTHR11006">
    <property type="entry name" value="PROTEIN ARGININE N-METHYLTRANSFERASE"/>
    <property type="match status" value="1"/>
</dbReference>
<dbReference type="PANTHER" id="PTHR11006:SF47">
    <property type="entry name" value="PROTEIN ARGININE N-METHYLTRANSFERASE 8"/>
    <property type="match status" value="1"/>
</dbReference>
<dbReference type="GeneTree" id="ENSGT00940000155867"/>
<evidence type="ECO:0000256" key="2">
    <source>
        <dbReference type="ARBA" id="ARBA00022603"/>
    </source>
</evidence>
<accession>A0A8C8I3K2</accession>
<dbReference type="Pfam" id="PF22528">
    <property type="entry name" value="PRMT_C"/>
    <property type="match status" value="1"/>
</dbReference>
<dbReference type="EC" id="2.1.1.319" evidence="1"/>
<evidence type="ECO:0000313" key="12">
    <source>
        <dbReference type="Proteomes" id="UP000694402"/>
    </source>
</evidence>
<organism evidence="11 12">
    <name type="scientific">Oncorhynchus tshawytscha</name>
    <name type="common">Chinook salmon</name>
    <name type="synonym">Salmo tshawytscha</name>
    <dbReference type="NCBI Taxonomy" id="74940"/>
    <lineage>
        <taxon>Eukaryota</taxon>
        <taxon>Metazoa</taxon>
        <taxon>Chordata</taxon>
        <taxon>Craniata</taxon>
        <taxon>Vertebrata</taxon>
        <taxon>Euteleostomi</taxon>
        <taxon>Actinopterygii</taxon>
        <taxon>Neopterygii</taxon>
        <taxon>Teleostei</taxon>
        <taxon>Protacanthopterygii</taxon>
        <taxon>Salmoniformes</taxon>
        <taxon>Salmonidae</taxon>
        <taxon>Salmoninae</taxon>
        <taxon>Oncorhynchus</taxon>
    </lineage>
</organism>
<dbReference type="Gene3D" id="2.70.160.11">
    <property type="entry name" value="Hnrnp arginine n-methyltransferase1"/>
    <property type="match status" value="1"/>
</dbReference>
<evidence type="ECO:0000259" key="10">
    <source>
        <dbReference type="Pfam" id="PF22528"/>
    </source>
</evidence>
<dbReference type="Ensembl" id="ENSOTST00005080091.2">
    <property type="protein sequence ID" value="ENSOTSP00005073932.2"/>
    <property type="gene ID" value="ENSOTSG00005033402.2"/>
</dbReference>
<dbReference type="GO" id="GO:0042054">
    <property type="term" value="F:histone methyltransferase activity"/>
    <property type="evidence" value="ECO:0007669"/>
    <property type="project" value="TreeGrafter"/>
</dbReference>
<dbReference type="Pfam" id="PF13649">
    <property type="entry name" value="Methyltransf_25"/>
    <property type="match status" value="1"/>
</dbReference>
<dbReference type="InterPro" id="IPR029063">
    <property type="entry name" value="SAM-dependent_MTases_sf"/>
</dbReference>
<dbReference type="FunFam" id="2.70.160.11:FF:000001">
    <property type="entry name" value="Blast:Protein arginine N-methyltransferase 1"/>
    <property type="match status" value="1"/>
</dbReference>
<evidence type="ECO:0000256" key="8">
    <source>
        <dbReference type="SAM" id="MobiDB-lite"/>
    </source>
</evidence>
<dbReference type="SUPFAM" id="SSF53335">
    <property type="entry name" value="S-adenosyl-L-methionine-dependent methyltransferases"/>
    <property type="match status" value="1"/>
</dbReference>
<evidence type="ECO:0000256" key="5">
    <source>
        <dbReference type="ARBA" id="ARBA00047384"/>
    </source>
</evidence>
<dbReference type="GO" id="GO:0005886">
    <property type="term" value="C:plasma membrane"/>
    <property type="evidence" value="ECO:0007669"/>
    <property type="project" value="TreeGrafter"/>
</dbReference>
<dbReference type="FunFam" id="3.40.50.150:FF:000003">
    <property type="entry name" value="Blast:Protein arginine N-methyltransferase 1"/>
    <property type="match status" value="1"/>
</dbReference>
<reference evidence="11" key="1">
    <citation type="submission" date="2025-08" db="UniProtKB">
        <authorList>
            <consortium name="Ensembl"/>
        </authorList>
    </citation>
    <scope>IDENTIFICATION</scope>
</reference>
<dbReference type="PROSITE" id="PS51678">
    <property type="entry name" value="SAM_MT_PRMT"/>
    <property type="match status" value="1"/>
</dbReference>
<evidence type="ECO:0000313" key="11">
    <source>
        <dbReference type="Ensembl" id="ENSOTSP00005073932.2"/>
    </source>
</evidence>
<evidence type="ECO:0000256" key="7">
    <source>
        <dbReference type="PROSITE-ProRule" id="PRU01015"/>
    </source>
</evidence>
<keyword evidence="12" id="KW-1185">Reference proteome</keyword>
<dbReference type="InterPro" id="IPR025799">
    <property type="entry name" value="Arg_MeTrfase"/>
</dbReference>
<gene>
    <name evidence="11" type="primary">PRMT8</name>
</gene>
<sequence>MGMKHSSRCMLLRRKMAESESTEQQPQPIRIIQSQRVQPTSLPKPVPSIHHVPQPPHTPHAASLPSCPGRGKMAKFLNPEEMTSRDYYFDSYAHFGIHEEMLKDEVRTLTYRNSMYHNKHAFKDKIVLDVGSGTGILSMFAAKAGAKHVYGIECSSISEYSEKIIKSNHLDSVITIFRGKVEEVELPVEKVDIIISEWMGYCLFYESMLNTVIFARDKWLKPGGLMFPDRAALYVVAIEDRQYKDFKIHCECVCLLGPVPSHKCSIMRCASTGWENVYGFDMTCIRNVAMKEPLVDIVDPKQMVTNSFLIKEVDIYTVKTEDLSFTSAFCLQIQRNDYIHALVTYFNIEFTKCHKKTGFSTAPDAPYTHWKQTVFYLEDYLTVRRGEEIIGSINMKPNDRNIRDLDFTFELDFKGQLCEAAISHDYKMR</sequence>
<comment type="catalytic activity">
    <reaction evidence="6">
        <text>L-arginyl-[protein] + S-adenosyl-L-methionine = N(omega)-methyl-L-arginyl-[protein] + S-adenosyl-L-homocysteine + H(+)</text>
        <dbReference type="Rhea" id="RHEA:48100"/>
        <dbReference type="Rhea" id="RHEA-COMP:10532"/>
        <dbReference type="Rhea" id="RHEA-COMP:11990"/>
        <dbReference type="ChEBI" id="CHEBI:15378"/>
        <dbReference type="ChEBI" id="CHEBI:29965"/>
        <dbReference type="ChEBI" id="CHEBI:57856"/>
        <dbReference type="ChEBI" id="CHEBI:59789"/>
        <dbReference type="ChEBI" id="CHEBI:65280"/>
    </reaction>
    <physiologicalReaction direction="left-to-right" evidence="6">
        <dbReference type="Rhea" id="RHEA:48101"/>
    </physiologicalReaction>
</comment>
<dbReference type="InterPro" id="IPR055135">
    <property type="entry name" value="PRMT_dom"/>
</dbReference>
<evidence type="ECO:0000256" key="4">
    <source>
        <dbReference type="ARBA" id="ARBA00022691"/>
    </source>
</evidence>
<protein>
    <recommendedName>
        <fullName evidence="1">type I protein arginine methyltransferase</fullName>
        <ecNumber evidence="1">2.1.1.319</ecNumber>
    </recommendedName>
</protein>
<feature type="domain" description="Protein arginine N-methyltransferase" evidence="10">
    <location>
        <begin position="274"/>
        <end position="416"/>
    </location>
</feature>
<evidence type="ECO:0000256" key="6">
    <source>
        <dbReference type="ARBA" id="ARBA00049303"/>
    </source>
</evidence>
<keyword evidence="3 7" id="KW-0808">Transferase</keyword>
<dbReference type="Gene3D" id="3.40.50.150">
    <property type="entry name" value="Vaccinia Virus protein VP39"/>
    <property type="match status" value="1"/>
</dbReference>
<proteinExistence type="predicted"/>